<dbReference type="PANTHER" id="PTHR12521:SF0">
    <property type="entry name" value="ADP-RIBOSE GLYCOHYDROLASE OARD1"/>
    <property type="match status" value="1"/>
</dbReference>
<evidence type="ECO:0008006" key="3">
    <source>
        <dbReference type="Google" id="ProtNLM"/>
    </source>
</evidence>
<dbReference type="InterPro" id="IPR043472">
    <property type="entry name" value="Macro_dom-like"/>
</dbReference>
<dbReference type="Gene3D" id="3.40.220.10">
    <property type="entry name" value="Leucine Aminopeptidase, subunit E, domain 1"/>
    <property type="match status" value="1"/>
</dbReference>
<protein>
    <recommendedName>
        <fullName evidence="3">Macro domain-containing protein</fullName>
    </recommendedName>
</protein>
<evidence type="ECO:0000313" key="2">
    <source>
        <dbReference type="Proteomes" id="UP001160148"/>
    </source>
</evidence>
<keyword evidence="2" id="KW-1185">Reference proteome</keyword>
<dbReference type="CDD" id="cd02901">
    <property type="entry name" value="Macro_Poa1p-like"/>
    <property type="match status" value="1"/>
</dbReference>
<organism evidence="1 2">
    <name type="scientific">Macrosiphum euphorbiae</name>
    <name type="common">potato aphid</name>
    <dbReference type="NCBI Taxonomy" id="13131"/>
    <lineage>
        <taxon>Eukaryota</taxon>
        <taxon>Metazoa</taxon>
        <taxon>Ecdysozoa</taxon>
        <taxon>Arthropoda</taxon>
        <taxon>Hexapoda</taxon>
        <taxon>Insecta</taxon>
        <taxon>Pterygota</taxon>
        <taxon>Neoptera</taxon>
        <taxon>Paraneoptera</taxon>
        <taxon>Hemiptera</taxon>
        <taxon>Sternorrhyncha</taxon>
        <taxon>Aphidomorpha</taxon>
        <taxon>Aphidoidea</taxon>
        <taxon>Aphididae</taxon>
        <taxon>Macrosiphini</taxon>
        <taxon>Macrosiphum</taxon>
    </lineage>
</organism>
<comment type="caution">
    <text evidence="1">The sequence shown here is derived from an EMBL/GenBank/DDBJ whole genome shotgun (WGS) entry which is preliminary data.</text>
</comment>
<gene>
    <name evidence="1" type="ORF">MEUPH1_LOCUS26368</name>
</gene>
<dbReference type="SUPFAM" id="SSF52949">
    <property type="entry name" value="Macro domain-like"/>
    <property type="match status" value="1"/>
</dbReference>
<sequence>MNCADVRQFLDKPLLNIRLSSVKEASHRQRAPHLISSTKHLHRSLNQGTLEDTSELLMNMPEEYSLGHCVAKDMRMSAGIAVYFKIKFGRVGELMGQRPNVGSVAYLQENDRFIYYLITKELSNQKPTYNSITAAITKLRDLIVEHGVKKLAIPRIGCGLDKLDWSIVRDIIENVFQNVGCTIKICHFTHNLSKESELLRVEHPSTIKAHKSIKDIEKREFEKLNIILFSRKTTLPVYWDQHFQSVNEKYCFKSQYCKHYEADLEVGQCLYYSTIEAYIFVIITNENTTDHFSYQNLEKGLVKMKMLIKNDQWHPTFIIHRMNNYIFEHLINKKIVSLISSAFLEFTPCSILQLQ</sequence>
<reference evidence="1 2" key="1">
    <citation type="submission" date="2023-01" db="EMBL/GenBank/DDBJ databases">
        <authorList>
            <person name="Whitehead M."/>
        </authorList>
    </citation>
    <scope>NUCLEOTIDE SEQUENCE [LARGE SCALE GENOMIC DNA]</scope>
</reference>
<name>A0AAV0XVE3_9HEMI</name>
<dbReference type="AlphaFoldDB" id="A0AAV0XVE3"/>
<dbReference type="Proteomes" id="UP001160148">
    <property type="component" value="Unassembled WGS sequence"/>
</dbReference>
<dbReference type="GO" id="GO:0140291">
    <property type="term" value="P:peptidyl-glutamate ADP-deribosylation"/>
    <property type="evidence" value="ECO:0007669"/>
    <property type="project" value="TreeGrafter"/>
</dbReference>
<dbReference type="PANTHER" id="PTHR12521">
    <property type="entry name" value="PROTEIN C6ORF130"/>
    <property type="match status" value="1"/>
</dbReference>
<dbReference type="EMBL" id="CARXXK010001038">
    <property type="protein sequence ID" value="CAI6372510.1"/>
    <property type="molecule type" value="Genomic_DNA"/>
</dbReference>
<proteinExistence type="predicted"/>
<dbReference type="InterPro" id="IPR050892">
    <property type="entry name" value="ADP-ribose_metab_enzymes"/>
</dbReference>
<accession>A0AAV0XVE3</accession>
<evidence type="ECO:0000313" key="1">
    <source>
        <dbReference type="EMBL" id="CAI6372510.1"/>
    </source>
</evidence>